<feature type="domain" description="SHSP" evidence="3">
    <location>
        <begin position="15"/>
        <end position="119"/>
    </location>
</feature>
<dbReference type="CDD" id="cd06464">
    <property type="entry name" value="ACD_sHsps-like"/>
    <property type="match status" value="1"/>
</dbReference>
<dbReference type="InterPro" id="IPR008978">
    <property type="entry name" value="HSP20-like_chaperone"/>
</dbReference>
<gene>
    <name evidence="4" type="ORF">HYG86_02550</name>
</gene>
<evidence type="ECO:0000256" key="2">
    <source>
        <dbReference type="RuleBase" id="RU003616"/>
    </source>
</evidence>
<name>A0A7G9W4V3_ALKCA</name>
<dbReference type="EMBL" id="CP058559">
    <property type="protein sequence ID" value="QNO13715.1"/>
    <property type="molecule type" value="Genomic_DNA"/>
</dbReference>
<dbReference type="PANTHER" id="PTHR11527">
    <property type="entry name" value="HEAT-SHOCK PROTEIN 20 FAMILY MEMBER"/>
    <property type="match status" value="1"/>
</dbReference>
<reference evidence="4 5" key="1">
    <citation type="submission" date="2020-07" db="EMBL/GenBank/DDBJ databases">
        <title>Alkalicella. sp. LB2 genome.</title>
        <authorList>
            <person name="Postec A."/>
            <person name="Quemeneur M."/>
        </authorList>
    </citation>
    <scope>NUCLEOTIDE SEQUENCE [LARGE SCALE GENOMIC DNA]</scope>
    <source>
        <strain evidence="4 5">LB2</strain>
    </source>
</reference>
<proteinExistence type="inferred from homology"/>
<evidence type="ECO:0000256" key="1">
    <source>
        <dbReference type="PROSITE-ProRule" id="PRU00285"/>
    </source>
</evidence>
<dbReference type="Gene3D" id="2.60.40.790">
    <property type="match status" value="1"/>
</dbReference>
<dbReference type="Pfam" id="PF00011">
    <property type="entry name" value="HSP20"/>
    <property type="match status" value="1"/>
</dbReference>
<accession>A0A7G9W4V3</accession>
<evidence type="ECO:0000259" key="3">
    <source>
        <dbReference type="PROSITE" id="PS01031"/>
    </source>
</evidence>
<dbReference type="KEGG" id="acae:HYG86_02550"/>
<keyword evidence="5" id="KW-1185">Reference proteome</keyword>
<evidence type="ECO:0000313" key="5">
    <source>
        <dbReference type="Proteomes" id="UP000516160"/>
    </source>
</evidence>
<dbReference type="AlphaFoldDB" id="A0A7G9W4V3"/>
<dbReference type="SUPFAM" id="SSF49764">
    <property type="entry name" value="HSP20-like chaperones"/>
    <property type="match status" value="1"/>
</dbReference>
<dbReference type="InterPro" id="IPR002068">
    <property type="entry name" value="A-crystallin/Hsp20_dom"/>
</dbReference>
<dbReference type="RefSeq" id="WP_213167382.1">
    <property type="nucleotide sequence ID" value="NZ_CP058559.1"/>
</dbReference>
<protein>
    <submittedName>
        <fullName evidence="4">Hsp20/alpha crystallin family protein</fullName>
    </submittedName>
</protein>
<evidence type="ECO:0000313" key="4">
    <source>
        <dbReference type="EMBL" id="QNO13715.1"/>
    </source>
</evidence>
<dbReference type="PROSITE" id="PS01031">
    <property type="entry name" value="SHSP"/>
    <property type="match status" value="1"/>
</dbReference>
<dbReference type="Proteomes" id="UP000516160">
    <property type="component" value="Chromosome"/>
</dbReference>
<organism evidence="4 5">
    <name type="scientific">Alkalicella caledoniensis</name>
    <dbReference type="NCBI Taxonomy" id="2731377"/>
    <lineage>
        <taxon>Bacteria</taxon>
        <taxon>Bacillati</taxon>
        <taxon>Bacillota</taxon>
        <taxon>Clostridia</taxon>
        <taxon>Eubacteriales</taxon>
        <taxon>Proteinivoracaceae</taxon>
        <taxon>Alkalicella</taxon>
    </lineage>
</organism>
<comment type="similarity">
    <text evidence="1 2">Belongs to the small heat shock protein (HSP20) family.</text>
</comment>
<sequence length="119" mass="13849">MGRAIIRRKVREHLDLTPAFEPDVDVVETHEYLRIAADIPGVHFDDMDILIADDSVIIRGERKGEAIYNHGEEFRIMERKMGKIFRQVPITADILSDETELYYEDGVLVVHMPKNQNYH</sequence>
<dbReference type="InterPro" id="IPR031107">
    <property type="entry name" value="Small_HSP"/>
</dbReference>